<dbReference type="AlphaFoldDB" id="A0A5C2SNB3"/>
<accession>A0A5C2SNB3</accession>
<gene>
    <name evidence="1" type="ORF">L227DRAFT_263324</name>
</gene>
<evidence type="ECO:0000313" key="1">
    <source>
        <dbReference type="EMBL" id="RPD64637.1"/>
    </source>
</evidence>
<name>A0A5C2SNB3_9APHY</name>
<dbReference type="EMBL" id="ML122253">
    <property type="protein sequence ID" value="RPD64637.1"/>
    <property type="molecule type" value="Genomic_DNA"/>
</dbReference>
<reference evidence="1" key="1">
    <citation type="journal article" date="2018" name="Genome Biol. Evol.">
        <title>Genomics and development of Lentinus tigrinus, a white-rot wood-decaying mushroom with dimorphic fruiting bodies.</title>
        <authorList>
            <person name="Wu B."/>
            <person name="Xu Z."/>
            <person name="Knudson A."/>
            <person name="Carlson A."/>
            <person name="Chen N."/>
            <person name="Kovaka S."/>
            <person name="LaButti K."/>
            <person name="Lipzen A."/>
            <person name="Pennachio C."/>
            <person name="Riley R."/>
            <person name="Schakwitz W."/>
            <person name="Umezawa K."/>
            <person name="Ohm R.A."/>
            <person name="Grigoriev I.V."/>
            <person name="Nagy L.G."/>
            <person name="Gibbons J."/>
            <person name="Hibbett D."/>
        </authorList>
    </citation>
    <scope>NUCLEOTIDE SEQUENCE [LARGE SCALE GENOMIC DNA]</scope>
    <source>
        <strain evidence="1">ALCF2SS1-6</strain>
    </source>
</reference>
<sequence length="155" mass="16644">MAGEPPPRPPLVARWSSSTARLACPSPLPTNSIRSPAHSEGPYVSSGAPPLSPMPYVHLRPTLVLSIELVATFIGQRFGPTARLWSWLRSTMEATGSTEVCTRMAYLYASTGLPHYRATPAFRVGSAGRRNHSLTSRPCRLHGGYGIAVDTSSQG</sequence>
<evidence type="ECO:0000313" key="2">
    <source>
        <dbReference type="Proteomes" id="UP000313359"/>
    </source>
</evidence>
<dbReference type="Proteomes" id="UP000313359">
    <property type="component" value="Unassembled WGS sequence"/>
</dbReference>
<protein>
    <submittedName>
        <fullName evidence="1">Uncharacterized protein</fullName>
    </submittedName>
</protein>
<proteinExistence type="predicted"/>
<organism evidence="1 2">
    <name type="scientific">Lentinus tigrinus ALCF2SS1-6</name>
    <dbReference type="NCBI Taxonomy" id="1328759"/>
    <lineage>
        <taxon>Eukaryota</taxon>
        <taxon>Fungi</taxon>
        <taxon>Dikarya</taxon>
        <taxon>Basidiomycota</taxon>
        <taxon>Agaricomycotina</taxon>
        <taxon>Agaricomycetes</taxon>
        <taxon>Polyporales</taxon>
        <taxon>Polyporaceae</taxon>
        <taxon>Lentinus</taxon>
    </lineage>
</organism>
<keyword evidence="2" id="KW-1185">Reference proteome</keyword>